<feature type="transmembrane region" description="Helical" evidence="7">
    <location>
        <begin position="100"/>
        <end position="121"/>
    </location>
</feature>
<accession>A0A226F556</accession>
<keyword evidence="3" id="KW-0418">Kinase</keyword>
<keyword evidence="4" id="KW-0067">ATP-binding</keyword>
<feature type="compositionally biased region" description="Basic and acidic residues" evidence="6">
    <location>
        <begin position="520"/>
        <end position="537"/>
    </location>
</feature>
<dbReference type="GO" id="GO:0030424">
    <property type="term" value="C:axon"/>
    <property type="evidence" value="ECO:0007669"/>
    <property type="project" value="TreeGrafter"/>
</dbReference>
<gene>
    <name evidence="9" type="ORF">Fcan01_03627</name>
</gene>
<dbReference type="GO" id="GO:0005030">
    <property type="term" value="F:neurotrophin receptor activity"/>
    <property type="evidence" value="ECO:0007669"/>
    <property type="project" value="TreeGrafter"/>
</dbReference>
<dbReference type="AlphaFoldDB" id="A0A226F556"/>
<reference evidence="9 10" key="1">
    <citation type="submission" date="2015-12" db="EMBL/GenBank/DDBJ databases">
        <title>The genome of Folsomia candida.</title>
        <authorList>
            <person name="Faddeeva A."/>
            <person name="Derks M.F."/>
            <person name="Anvar Y."/>
            <person name="Smit S."/>
            <person name="Van Straalen N."/>
            <person name="Roelofs D."/>
        </authorList>
    </citation>
    <scope>NUCLEOTIDE SEQUENCE [LARGE SCALE GENOMIC DNA]</scope>
    <source>
        <strain evidence="9 10">VU population</strain>
        <tissue evidence="9">Whole body</tissue>
    </source>
</reference>
<dbReference type="PANTHER" id="PTHR24416">
    <property type="entry name" value="TYROSINE-PROTEIN KINASE RECEPTOR"/>
    <property type="match status" value="1"/>
</dbReference>
<keyword evidence="7" id="KW-0472">Membrane</keyword>
<dbReference type="InterPro" id="IPR020635">
    <property type="entry name" value="Tyr_kinase_cat_dom"/>
</dbReference>
<keyword evidence="2" id="KW-0547">Nucleotide-binding</keyword>
<dbReference type="PROSITE" id="PS50011">
    <property type="entry name" value="PROTEIN_KINASE_DOM"/>
    <property type="match status" value="1"/>
</dbReference>
<evidence type="ECO:0000313" key="10">
    <source>
        <dbReference type="Proteomes" id="UP000198287"/>
    </source>
</evidence>
<feature type="domain" description="Protein kinase" evidence="8">
    <location>
        <begin position="178"/>
        <end position="524"/>
    </location>
</feature>
<dbReference type="GO" id="GO:0043121">
    <property type="term" value="F:neurotrophin binding"/>
    <property type="evidence" value="ECO:0007669"/>
    <property type="project" value="TreeGrafter"/>
</dbReference>
<dbReference type="GO" id="GO:0005886">
    <property type="term" value="C:plasma membrane"/>
    <property type="evidence" value="ECO:0007669"/>
    <property type="project" value="TreeGrafter"/>
</dbReference>
<dbReference type="CDD" id="cd00192">
    <property type="entry name" value="PTKc"/>
    <property type="match status" value="1"/>
</dbReference>
<sequence>MLVLLAPPTELVKLTPENEDLFVTVKECQKCPEDSACHNSYIHSTKKENFCVCYHFKPLYPLRKGEYCPRNTESIHVQVPGAAVNATASDVTTTSVFPHALVSSLLVTSILALLLLLVCLLKRRTLQRLVNKGSKNKMEMMDMGRSGLLLPTDRFVSNPTYQSPCVDLSVRVFSPQEVNLSVQIGQGCFGKVFRGEQMRMVAYLEISSVQAQHTFLMHELGEKVKHIHFLRGLRALLVVGPIERANSFFAIAGVLGGEAVAIKVVKREYSDEAVKEVETMATFSHPNILHLIGIVQSSDFDAPWLIFEFMKYGDLAGVLRNGDKRGQPVSPHGQTGPTSAEGPESLGGEDEAEKLHLTSERLEEFASQIAEGMKYLSSQHFVHRDLAARNCLVSGAGMVKISDFGLSRDVYTCDYYKIGGSRLLPLRWMAPESILYGRFTLESDVWAFGVLLWEIFSWGKQPYFGHSNEEVVQLILDGVLLCQPSDCPPIICRIMEGCWKTEPKDRLKFSQIAQRLSIKDHPNKQQCDEGERRKTGSLEESFPQLSPFNKSSLSPHHPPEGMVVNSGYEIPRNILEKDYLKVV</sequence>
<dbReference type="GO" id="GO:0005524">
    <property type="term" value="F:ATP binding"/>
    <property type="evidence" value="ECO:0007669"/>
    <property type="project" value="UniProtKB-KW"/>
</dbReference>
<feature type="compositionally biased region" description="Polar residues" evidence="6">
    <location>
        <begin position="543"/>
        <end position="554"/>
    </location>
</feature>
<dbReference type="InterPro" id="IPR008266">
    <property type="entry name" value="Tyr_kinase_AS"/>
</dbReference>
<dbReference type="FunFam" id="1.10.510.10:FF:000554">
    <property type="entry name" value="Predicted protein"/>
    <property type="match status" value="1"/>
</dbReference>
<dbReference type="GO" id="GO:0010976">
    <property type="term" value="P:positive regulation of neuron projection development"/>
    <property type="evidence" value="ECO:0007669"/>
    <property type="project" value="TreeGrafter"/>
</dbReference>
<dbReference type="InterPro" id="IPR050122">
    <property type="entry name" value="RTK"/>
</dbReference>
<dbReference type="GO" id="GO:0007169">
    <property type="term" value="P:cell surface receptor protein tyrosine kinase signaling pathway"/>
    <property type="evidence" value="ECO:0007669"/>
    <property type="project" value="TreeGrafter"/>
</dbReference>
<evidence type="ECO:0000313" key="9">
    <source>
        <dbReference type="EMBL" id="OXA64587.1"/>
    </source>
</evidence>
<evidence type="ECO:0000256" key="3">
    <source>
        <dbReference type="ARBA" id="ARBA00022777"/>
    </source>
</evidence>
<keyword evidence="5" id="KW-0829">Tyrosine-protein kinase</keyword>
<dbReference type="SMART" id="SM00219">
    <property type="entry name" value="TyrKc"/>
    <property type="match status" value="1"/>
</dbReference>
<dbReference type="GO" id="GO:0051897">
    <property type="term" value="P:positive regulation of phosphatidylinositol 3-kinase/protein kinase B signal transduction"/>
    <property type="evidence" value="ECO:0007669"/>
    <property type="project" value="TreeGrafter"/>
</dbReference>
<feature type="region of interest" description="Disordered" evidence="6">
    <location>
        <begin position="323"/>
        <end position="353"/>
    </location>
</feature>
<keyword evidence="1" id="KW-0808">Transferase</keyword>
<keyword evidence="7" id="KW-1133">Transmembrane helix</keyword>
<dbReference type="PROSITE" id="PS00109">
    <property type="entry name" value="PROTEIN_KINASE_TYR"/>
    <property type="match status" value="1"/>
</dbReference>
<keyword evidence="9" id="KW-0675">Receptor</keyword>
<dbReference type="Gene3D" id="1.10.510.10">
    <property type="entry name" value="Transferase(Phosphotransferase) domain 1"/>
    <property type="match status" value="1"/>
</dbReference>
<dbReference type="PANTHER" id="PTHR24416:SF619">
    <property type="entry name" value="TYROSINE-PROTEIN KINASE TRANSMEMBRANE RECEPTOR ROR-LIKE PROTEIN"/>
    <property type="match status" value="1"/>
</dbReference>
<keyword evidence="10" id="KW-1185">Reference proteome</keyword>
<dbReference type="PRINTS" id="PR00109">
    <property type="entry name" value="TYRKINASE"/>
</dbReference>
<organism evidence="9 10">
    <name type="scientific">Folsomia candida</name>
    <name type="common">Springtail</name>
    <dbReference type="NCBI Taxonomy" id="158441"/>
    <lineage>
        <taxon>Eukaryota</taxon>
        <taxon>Metazoa</taxon>
        <taxon>Ecdysozoa</taxon>
        <taxon>Arthropoda</taxon>
        <taxon>Hexapoda</taxon>
        <taxon>Collembola</taxon>
        <taxon>Entomobryomorpha</taxon>
        <taxon>Isotomoidea</taxon>
        <taxon>Isotomidae</taxon>
        <taxon>Proisotominae</taxon>
        <taxon>Folsomia</taxon>
    </lineage>
</organism>
<dbReference type="GO" id="GO:0004714">
    <property type="term" value="F:transmembrane receptor protein tyrosine kinase activity"/>
    <property type="evidence" value="ECO:0007669"/>
    <property type="project" value="TreeGrafter"/>
</dbReference>
<dbReference type="OrthoDB" id="2431000at2759"/>
<dbReference type="GO" id="GO:0043235">
    <property type="term" value="C:receptor complex"/>
    <property type="evidence" value="ECO:0007669"/>
    <property type="project" value="TreeGrafter"/>
</dbReference>
<evidence type="ECO:0000256" key="6">
    <source>
        <dbReference type="SAM" id="MobiDB-lite"/>
    </source>
</evidence>
<dbReference type="OMA" id="RNTESIH"/>
<dbReference type="Pfam" id="PF07714">
    <property type="entry name" value="PK_Tyr_Ser-Thr"/>
    <property type="match status" value="1"/>
</dbReference>
<evidence type="ECO:0000259" key="8">
    <source>
        <dbReference type="PROSITE" id="PS50011"/>
    </source>
</evidence>
<comment type="caution">
    <text evidence="9">The sequence shown here is derived from an EMBL/GenBank/DDBJ whole genome shotgun (WGS) entry which is preliminary data.</text>
</comment>
<dbReference type="Proteomes" id="UP000198287">
    <property type="component" value="Unassembled WGS sequence"/>
</dbReference>
<keyword evidence="7" id="KW-0812">Transmembrane</keyword>
<proteinExistence type="predicted"/>
<evidence type="ECO:0000256" key="5">
    <source>
        <dbReference type="ARBA" id="ARBA00023137"/>
    </source>
</evidence>
<dbReference type="GO" id="GO:1990090">
    <property type="term" value="P:cellular response to nerve growth factor stimulus"/>
    <property type="evidence" value="ECO:0007669"/>
    <property type="project" value="TreeGrafter"/>
</dbReference>
<dbReference type="InterPro" id="IPR000719">
    <property type="entry name" value="Prot_kinase_dom"/>
</dbReference>
<protein>
    <submittedName>
        <fullName evidence="9">Putative neurotrophin receptor LTRK 1</fullName>
    </submittedName>
</protein>
<dbReference type="InterPro" id="IPR011009">
    <property type="entry name" value="Kinase-like_dom_sf"/>
</dbReference>
<evidence type="ECO:0000256" key="1">
    <source>
        <dbReference type="ARBA" id="ARBA00022679"/>
    </source>
</evidence>
<evidence type="ECO:0000256" key="4">
    <source>
        <dbReference type="ARBA" id="ARBA00022840"/>
    </source>
</evidence>
<name>A0A226F556_FOLCA</name>
<dbReference type="SUPFAM" id="SSF56112">
    <property type="entry name" value="Protein kinase-like (PK-like)"/>
    <property type="match status" value="1"/>
</dbReference>
<dbReference type="Gene3D" id="3.30.200.20">
    <property type="entry name" value="Phosphorylase Kinase, domain 1"/>
    <property type="match status" value="1"/>
</dbReference>
<feature type="region of interest" description="Disordered" evidence="6">
    <location>
        <begin position="520"/>
        <end position="559"/>
    </location>
</feature>
<evidence type="ECO:0000256" key="2">
    <source>
        <dbReference type="ARBA" id="ARBA00022741"/>
    </source>
</evidence>
<evidence type="ECO:0000256" key="7">
    <source>
        <dbReference type="SAM" id="Phobius"/>
    </source>
</evidence>
<dbReference type="InterPro" id="IPR001245">
    <property type="entry name" value="Ser-Thr/Tyr_kinase_cat_dom"/>
</dbReference>
<dbReference type="EMBL" id="LNIX01000001">
    <property type="protein sequence ID" value="OXA64587.1"/>
    <property type="molecule type" value="Genomic_DNA"/>
</dbReference>
<dbReference type="STRING" id="158441.A0A226F556"/>